<dbReference type="EMBL" id="JAFVMF010000003">
    <property type="protein sequence ID" value="MBO1358988.1"/>
    <property type="molecule type" value="Genomic_DNA"/>
</dbReference>
<dbReference type="RefSeq" id="WP_207879637.1">
    <property type="nucleotide sequence ID" value="NZ_JAFVMF010000003.1"/>
</dbReference>
<name>A0ABS3LSW1_9PROT</name>
<evidence type="ECO:0008006" key="3">
    <source>
        <dbReference type="Google" id="ProtNLM"/>
    </source>
</evidence>
<dbReference type="SUPFAM" id="SSF50494">
    <property type="entry name" value="Trypsin-like serine proteases"/>
    <property type="match status" value="1"/>
</dbReference>
<dbReference type="Proteomes" id="UP000664771">
    <property type="component" value="Unassembled WGS sequence"/>
</dbReference>
<accession>A0ABS3LSW1</accession>
<protein>
    <recommendedName>
        <fullName evidence="3">Serine protease</fullName>
    </recommendedName>
</protein>
<organism evidence="1 2">
    <name type="scientific">Acetobacter sacchari</name>
    <dbReference type="NCBI Taxonomy" id="2661687"/>
    <lineage>
        <taxon>Bacteria</taxon>
        <taxon>Pseudomonadati</taxon>
        <taxon>Pseudomonadota</taxon>
        <taxon>Alphaproteobacteria</taxon>
        <taxon>Acetobacterales</taxon>
        <taxon>Acetobacteraceae</taxon>
        <taxon>Acetobacter</taxon>
    </lineage>
</organism>
<keyword evidence="2" id="KW-1185">Reference proteome</keyword>
<dbReference type="InterPro" id="IPR009003">
    <property type="entry name" value="Peptidase_S1_PA"/>
</dbReference>
<comment type="caution">
    <text evidence="1">The sequence shown here is derived from an EMBL/GenBank/DDBJ whole genome shotgun (WGS) entry which is preliminary data.</text>
</comment>
<sequence length="160" mass="17961">MTEEPTLEDRLAVASNLMTYQMAPFVTQISGILDADSGEHVGSGGYIHWRDKRFLLTNEHVAATVQKHSLARKCFDTEDYLRINNPFVAIGAPHDLAISPVDDHWNSVCHSGMAFPDYRFEAKHAPLQAEYLFVMGFTDEKSYFSAIGQMLFTPGTPYLT</sequence>
<proteinExistence type="predicted"/>
<evidence type="ECO:0000313" key="2">
    <source>
        <dbReference type="Proteomes" id="UP000664771"/>
    </source>
</evidence>
<reference evidence="1 2" key="1">
    <citation type="submission" date="2021-03" db="EMBL/GenBank/DDBJ databases">
        <title>The complete genome sequence of Acetobacter sacchari TBRC 11175.</title>
        <authorList>
            <person name="Charoenyingcharoen P."/>
            <person name="Yukphan P."/>
        </authorList>
    </citation>
    <scope>NUCLEOTIDE SEQUENCE [LARGE SCALE GENOMIC DNA]</scope>
    <source>
        <strain evidence="1 2">TBRC 11175</strain>
    </source>
</reference>
<gene>
    <name evidence="1" type="ORF">J2D73_04135</name>
</gene>
<evidence type="ECO:0000313" key="1">
    <source>
        <dbReference type="EMBL" id="MBO1358988.1"/>
    </source>
</evidence>